<accession>A0ABT6BEF5</accession>
<sequence length="117" mass="12722">MDALRADRWHARFAWAFLFVLAVLLHLDAALMVLARRTACPYGPCPASLPMTAVQWLTSVPLLVAPSLRPAVDAPSFAWTTASVLLMVLNSTLAVGLAFGGAWLAKRWHARRAAAQK</sequence>
<name>A0ABT6BEF5_9GAMM</name>
<gene>
    <name evidence="2" type="ORF">P3W24_16185</name>
</gene>
<organism evidence="2 3">
    <name type="scientific">Luteibacter sahnii</name>
    <dbReference type="NCBI Taxonomy" id="3021977"/>
    <lineage>
        <taxon>Bacteria</taxon>
        <taxon>Pseudomonadati</taxon>
        <taxon>Pseudomonadota</taxon>
        <taxon>Gammaproteobacteria</taxon>
        <taxon>Lysobacterales</taxon>
        <taxon>Rhodanobacteraceae</taxon>
        <taxon>Luteibacter</taxon>
    </lineage>
</organism>
<comment type="caution">
    <text evidence="2">The sequence shown here is derived from an EMBL/GenBank/DDBJ whole genome shotgun (WGS) entry which is preliminary data.</text>
</comment>
<protein>
    <submittedName>
        <fullName evidence="2">Uncharacterized protein</fullName>
    </submittedName>
</protein>
<evidence type="ECO:0000313" key="2">
    <source>
        <dbReference type="EMBL" id="MDF4026511.1"/>
    </source>
</evidence>
<dbReference type="EMBL" id="JARJJS010000005">
    <property type="protein sequence ID" value="MDF4026511.1"/>
    <property type="molecule type" value="Genomic_DNA"/>
</dbReference>
<keyword evidence="1" id="KW-0472">Membrane</keyword>
<feature type="transmembrane region" description="Helical" evidence="1">
    <location>
        <begin position="12"/>
        <end position="35"/>
    </location>
</feature>
<evidence type="ECO:0000256" key="1">
    <source>
        <dbReference type="SAM" id="Phobius"/>
    </source>
</evidence>
<keyword evidence="3" id="KW-1185">Reference proteome</keyword>
<proteinExistence type="predicted"/>
<dbReference type="Proteomes" id="UP001528850">
    <property type="component" value="Unassembled WGS sequence"/>
</dbReference>
<dbReference type="RefSeq" id="WP_320552264.1">
    <property type="nucleotide sequence ID" value="NZ_JAQLOK010000007.1"/>
</dbReference>
<keyword evidence="1" id="KW-0812">Transmembrane</keyword>
<keyword evidence="1" id="KW-1133">Transmembrane helix</keyword>
<reference evidence="2 3" key="1">
    <citation type="journal article" date="2024" name="Curr. Microbiol.">
        <title>Luteibacter sahnii sp. nov., A Novel Yellow-Colored Xanthomonadin Pigment Producing Probiotic Bacterium from Healthy Rice Seed Microbiome.</title>
        <authorList>
            <person name="Jaiswal G."/>
            <person name="Rana R."/>
            <person name="Nayak P.K."/>
            <person name="Chouhan R."/>
            <person name="Gandhi S.G."/>
            <person name="Patel H.K."/>
            <person name="Patil P.B."/>
        </authorList>
    </citation>
    <scope>NUCLEOTIDE SEQUENCE [LARGE SCALE GENOMIC DNA]</scope>
    <source>
        <strain evidence="2 3">PPL201</strain>
    </source>
</reference>
<evidence type="ECO:0000313" key="3">
    <source>
        <dbReference type="Proteomes" id="UP001528850"/>
    </source>
</evidence>
<feature type="transmembrane region" description="Helical" evidence="1">
    <location>
        <begin position="77"/>
        <end position="104"/>
    </location>
</feature>